<dbReference type="RefSeq" id="WP_187542919.1">
    <property type="nucleotide sequence ID" value="NZ_CP060717.1"/>
</dbReference>
<keyword evidence="1" id="KW-0472">Membrane</keyword>
<evidence type="ECO:0000313" key="3">
    <source>
        <dbReference type="Proteomes" id="UP000515955"/>
    </source>
</evidence>
<evidence type="ECO:0000256" key="1">
    <source>
        <dbReference type="SAM" id="Phobius"/>
    </source>
</evidence>
<keyword evidence="3" id="KW-1185">Reference proteome</keyword>
<reference evidence="2 3" key="1">
    <citation type="submission" date="2020-08" db="EMBL/GenBank/DDBJ databases">
        <title>Genome sequence of Sphingomonas rhizophila KACC 19189T.</title>
        <authorList>
            <person name="Hyun D.-W."/>
            <person name="Bae J.-W."/>
        </authorList>
    </citation>
    <scope>NUCLEOTIDE SEQUENCE [LARGE SCALE GENOMIC DNA]</scope>
    <source>
        <strain evidence="2 3">KACC 19189</strain>
    </source>
</reference>
<feature type="transmembrane region" description="Helical" evidence="1">
    <location>
        <begin position="6"/>
        <end position="26"/>
    </location>
</feature>
<evidence type="ECO:0008006" key="4">
    <source>
        <dbReference type="Google" id="ProtNLM"/>
    </source>
</evidence>
<dbReference type="AlphaFoldDB" id="A0A7G9SDK9"/>
<keyword evidence="1" id="KW-1133">Transmembrane helix</keyword>
<dbReference type="Proteomes" id="UP000515955">
    <property type="component" value="Chromosome"/>
</dbReference>
<proteinExistence type="predicted"/>
<organism evidence="2 3">
    <name type="scientific">Sphingomonas rhizophila</name>
    <dbReference type="NCBI Taxonomy" id="2071607"/>
    <lineage>
        <taxon>Bacteria</taxon>
        <taxon>Pseudomonadati</taxon>
        <taxon>Pseudomonadota</taxon>
        <taxon>Alphaproteobacteria</taxon>
        <taxon>Sphingomonadales</taxon>
        <taxon>Sphingomonadaceae</taxon>
        <taxon>Sphingomonas</taxon>
    </lineage>
</organism>
<evidence type="ECO:0000313" key="2">
    <source>
        <dbReference type="EMBL" id="QNN65934.1"/>
    </source>
</evidence>
<dbReference type="EMBL" id="CP060717">
    <property type="protein sequence ID" value="QNN65934.1"/>
    <property type="molecule type" value="Genomic_DNA"/>
</dbReference>
<sequence>MGPSPGEVIAILFSISVPAFLVYYLAKRWFQLKERRLEVEALVATSKSAGPSAVTRDFEQRLAVLERIVTDQNNSLSREIDALALDRPRNVEAVR</sequence>
<gene>
    <name evidence="2" type="ORF">H9L12_05285</name>
</gene>
<protein>
    <recommendedName>
        <fullName evidence="4">Envelope stress response membrane protein PspB</fullName>
    </recommendedName>
</protein>
<keyword evidence="1" id="KW-0812">Transmembrane</keyword>
<dbReference type="KEGG" id="srhi:H9L12_05285"/>
<accession>A0A7G9SDK9</accession>
<name>A0A7G9SDK9_9SPHN</name>